<organism evidence="1 2">
    <name type="scientific">Pandoraea fibrosis</name>
    <dbReference type="NCBI Taxonomy" id="1891094"/>
    <lineage>
        <taxon>Bacteria</taxon>
        <taxon>Pseudomonadati</taxon>
        <taxon>Pseudomonadota</taxon>
        <taxon>Betaproteobacteria</taxon>
        <taxon>Burkholderiales</taxon>
        <taxon>Burkholderiaceae</taxon>
        <taxon>Pandoraea</taxon>
    </lineage>
</organism>
<dbReference type="Pfam" id="PF11528">
    <property type="entry name" value="DUF3224"/>
    <property type="match status" value="1"/>
</dbReference>
<dbReference type="RefSeq" id="WP_150598839.1">
    <property type="nucleotide sequence ID" value="NZ_CABPRW010000002.1"/>
</dbReference>
<evidence type="ECO:0008006" key="3">
    <source>
        <dbReference type="Google" id="ProtNLM"/>
    </source>
</evidence>
<sequence>MNPIAKGHFDIQLEPQTLSGVAESTGLGRLSLNKTYHGDLQATSQGEMLSFRSSTQGSAGYVAMEKVSGTLHGRSGTFVLQHSATMTRGAPAQSIDVVPDSGTDALSGISGSLIITIADGKHFYAFDYALPEARDGAHG</sequence>
<dbReference type="Gene3D" id="2.40.350.10">
    <property type="entry name" value="SO1590-like"/>
    <property type="match status" value="1"/>
</dbReference>
<dbReference type="InterPro" id="IPR021607">
    <property type="entry name" value="DUF3224"/>
</dbReference>
<accession>A0A5E4SNX0</accession>
<dbReference type="SUPFAM" id="SSF159238">
    <property type="entry name" value="SO1590-like"/>
    <property type="match status" value="1"/>
</dbReference>
<gene>
    <name evidence="1" type="ORF">PFI31113_00850</name>
</gene>
<proteinExistence type="predicted"/>
<protein>
    <recommendedName>
        <fullName evidence="3">DUF3224 domain-containing protein</fullName>
    </recommendedName>
</protein>
<dbReference type="EMBL" id="CABPRW010000002">
    <property type="protein sequence ID" value="VVD76024.1"/>
    <property type="molecule type" value="Genomic_DNA"/>
</dbReference>
<dbReference type="AlphaFoldDB" id="A0A5E4SNX0"/>
<dbReference type="InterPro" id="IPR023159">
    <property type="entry name" value="SO1590-like_sf"/>
</dbReference>
<evidence type="ECO:0000313" key="1">
    <source>
        <dbReference type="EMBL" id="VVD76024.1"/>
    </source>
</evidence>
<evidence type="ECO:0000313" key="2">
    <source>
        <dbReference type="Proteomes" id="UP000382577"/>
    </source>
</evidence>
<name>A0A5E4SNX0_9BURK</name>
<dbReference type="OrthoDB" id="69764at2"/>
<reference evidence="1 2" key="1">
    <citation type="submission" date="2019-08" db="EMBL/GenBank/DDBJ databases">
        <authorList>
            <person name="Peeters C."/>
        </authorList>
    </citation>
    <scope>NUCLEOTIDE SEQUENCE [LARGE SCALE GENOMIC DNA]</scope>
    <source>
        <strain evidence="1 2">LMG 31113</strain>
    </source>
</reference>
<dbReference type="Proteomes" id="UP000382577">
    <property type="component" value="Unassembled WGS sequence"/>
</dbReference>